<evidence type="ECO:0000313" key="3">
    <source>
        <dbReference type="Proteomes" id="UP000487268"/>
    </source>
</evidence>
<dbReference type="EMBL" id="WEGH01000005">
    <property type="protein sequence ID" value="MQY08595.1"/>
    <property type="molecule type" value="Genomic_DNA"/>
</dbReference>
<keyword evidence="1" id="KW-0812">Transmembrane</keyword>
<proteinExistence type="predicted"/>
<organism evidence="2 3">
    <name type="scientific">Actinomadura macrotermitis</name>
    <dbReference type="NCBI Taxonomy" id="2585200"/>
    <lineage>
        <taxon>Bacteria</taxon>
        <taxon>Bacillati</taxon>
        <taxon>Actinomycetota</taxon>
        <taxon>Actinomycetes</taxon>
        <taxon>Streptosporangiales</taxon>
        <taxon>Thermomonosporaceae</taxon>
        <taxon>Actinomadura</taxon>
    </lineage>
</organism>
<feature type="transmembrane region" description="Helical" evidence="1">
    <location>
        <begin position="7"/>
        <end position="26"/>
    </location>
</feature>
<dbReference type="RefSeq" id="WP_153539744.1">
    <property type="nucleotide sequence ID" value="NZ_WEGH01000005.1"/>
</dbReference>
<sequence length="60" mass="6686">MRRRALAYGIIMGVCVTLFVLSWTVVRFFSPPAAIVMSLVATVLPPIAVIIANWNPDRRD</sequence>
<gene>
    <name evidence="2" type="ORF">ACRB68_67040</name>
</gene>
<evidence type="ECO:0008006" key="4">
    <source>
        <dbReference type="Google" id="ProtNLM"/>
    </source>
</evidence>
<keyword evidence="1" id="KW-0472">Membrane</keyword>
<dbReference type="OrthoDB" id="3830550at2"/>
<dbReference type="AlphaFoldDB" id="A0A7K0C587"/>
<reference evidence="2 3" key="1">
    <citation type="submission" date="2019-10" db="EMBL/GenBank/DDBJ databases">
        <title>Actinomadura rubteroloni sp. nov. and Actinomadura macrotermitis sp. nov., isolated from the gut of fungus growing-termite Macrotermes natalensis.</title>
        <authorList>
            <person name="Benndorf R."/>
            <person name="Martin K."/>
            <person name="Kuefner M."/>
            <person name="De Beer W."/>
            <person name="Kaster A.-K."/>
            <person name="Vollmers J."/>
            <person name="Poulsen M."/>
            <person name="Beemelmanns C."/>
        </authorList>
    </citation>
    <scope>NUCLEOTIDE SEQUENCE [LARGE SCALE GENOMIC DNA]</scope>
    <source>
        <strain evidence="2 3">RB68</strain>
    </source>
</reference>
<dbReference type="Pfam" id="PF11298">
    <property type="entry name" value="DUF3099"/>
    <property type="match status" value="1"/>
</dbReference>
<keyword evidence="3" id="KW-1185">Reference proteome</keyword>
<accession>A0A7K0C587</accession>
<feature type="transmembrane region" description="Helical" evidence="1">
    <location>
        <begin position="32"/>
        <end position="54"/>
    </location>
</feature>
<dbReference type="InterPro" id="IPR021449">
    <property type="entry name" value="DUF3099"/>
</dbReference>
<keyword evidence="1" id="KW-1133">Transmembrane helix</keyword>
<protein>
    <recommendedName>
        <fullName evidence="4">DUF3099 domain-containing protein</fullName>
    </recommendedName>
</protein>
<comment type="caution">
    <text evidence="2">The sequence shown here is derived from an EMBL/GenBank/DDBJ whole genome shotgun (WGS) entry which is preliminary data.</text>
</comment>
<dbReference type="Proteomes" id="UP000487268">
    <property type="component" value="Unassembled WGS sequence"/>
</dbReference>
<name>A0A7K0C587_9ACTN</name>
<evidence type="ECO:0000256" key="1">
    <source>
        <dbReference type="SAM" id="Phobius"/>
    </source>
</evidence>
<evidence type="ECO:0000313" key="2">
    <source>
        <dbReference type="EMBL" id="MQY08595.1"/>
    </source>
</evidence>